<dbReference type="SUPFAM" id="SSF55124">
    <property type="entry name" value="Nitrite/Sulfite reductase N-terminal domain-like"/>
    <property type="match status" value="2"/>
</dbReference>
<comment type="caution">
    <text evidence="2">The sequence shown here is derived from an EMBL/GenBank/DDBJ whole genome shotgun (WGS) entry which is preliminary data.</text>
</comment>
<dbReference type="Proteomes" id="UP001336020">
    <property type="component" value="Unassembled WGS sequence"/>
</dbReference>
<gene>
    <name evidence="2" type="ORF">Q7514_30570</name>
</gene>
<proteinExistence type="predicted"/>
<evidence type="ECO:0000259" key="1">
    <source>
        <dbReference type="Pfam" id="PF03460"/>
    </source>
</evidence>
<evidence type="ECO:0000313" key="3">
    <source>
        <dbReference type="Proteomes" id="UP001336020"/>
    </source>
</evidence>
<organism evidence="2 3">
    <name type="scientific">Rhodococcus artemisiae</name>
    <dbReference type="NCBI Taxonomy" id="714159"/>
    <lineage>
        <taxon>Bacteria</taxon>
        <taxon>Bacillati</taxon>
        <taxon>Actinomycetota</taxon>
        <taxon>Actinomycetes</taxon>
        <taxon>Mycobacteriales</taxon>
        <taxon>Nocardiaceae</taxon>
        <taxon>Rhodococcus</taxon>
    </lineage>
</organism>
<accession>A0ABU7LK03</accession>
<dbReference type="RefSeq" id="WP_330137016.1">
    <property type="nucleotide sequence ID" value="NZ_JAUTXY010000023.1"/>
</dbReference>
<feature type="domain" description="Nitrite/Sulfite reductase ferredoxin-like" evidence="1">
    <location>
        <begin position="17"/>
        <end position="63"/>
    </location>
</feature>
<reference evidence="2 3" key="1">
    <citation type="submission" date="2023-07" db="EMBL/GenBank/DDBJ databases">
        <authorList>
            <person name="Girao M."/>
            <person name="Carvalho M.F."/>
        </authorList>
    </citation>
    <scope>NUCLEOTIDE SEQUENCE [LARGE SCALE GENOMIC DNA]</scope>
    <source>
        <strain evidence="2 3">YIM65754</strain>
    </source>
</reference>
<dbReference type="EMBL" id="JAUTXY010000023">
    <property type="protein sequence ID" value="MEE2061879.1"/>
    <property type="molecule type" value="Genomic_DNA"/>
</dbReference>
<evidence type="ECO:0000313" key="2">
    <source>
        <dbReference type="EMBL" id="MEE2061879.1"/>
    </source>
</evidence>
<name>A0ABU7LK03_9NOCA</name>
<protein>
    <submittedName>
        <fullName evidence="2">Precorrin-3B synthase</fullName>
    </submittedName>
</protein>
<dbReference type="InterPro" id="IPR005117">
    <property type="entry name" value="NiRdtase/SiRdtase_haem-b_fer"/>
</dbReference>
<sequence>MTATNPSDDTAPATDDTAAVDVQLPAGTLTAAQLQTLADLAHTHAGGVLHLTPHAHLRLHGNPAPLTTAVTDAGFTVGHPALPRLLASPLSGRIGGLRDIRSLTDTALTRLPTARPGVILGLDDGTGDIVALTPDRALLALPGDEWALLLGGEDTGIRRTAPAGAVDLLFDDTTSTGTTRTDTARTDTARTDTTATPTVVPPPPTPPIGWLDQPDGTVTLAGGLPGGVLPARLAEFLAAVERPLVVTPWRSVLLCDLDEQIAEQIVRVLAPMGLIFDAQSPHLR</sequence>
<dbReference type="InterPro" id="IPR036136">
    <property type="entry name" value="Nit/Sulf_reduc_fer-like_dom_sf"/>
</dbReference>
<keyword evidence="3" id="KW-1185">Reference proteome</keyword>
<dbReference type="Pfam" id="PF03460">
    <property type="entry name" value="NIR_SIR_ferr"/>
    <property type="match status" value="1"/>
</dbReference>
<dbReference type="Gene3D" id="3.90.480.20">
    <property type="match status" value="1"/>
</dbReference>